<accession>A0A0B9A4S6</accession>
<evidence type="ECO:0000313" key="9">
    <source>
        <dbReference type="Proteomes" id="UP000031338"/>
    </source>
</evidence>
<dbReference type="InterPro" id="IPR050131">
    <property type="entry name" value="Peptidase_S8_subtilisin-like"/>
</dbReference>
<keyword evidence="9" id="KW-1185">Reference proteome</keyword>
<keyword evidence="4 5" id="KW-0720">Serine protease</keyword>
<comment type="similarity">
    <text evidence="1 5">Belongs to the peptidase S8 family.</text>
</comment>
<dbReference type="EMBL" id="JRVC01000017">
    <property type="protein sequence ID" value="KHS44325.1"/>
    <property type="molecule type" value="Genomic_DNA"/>
</dbReference>
<dbReference type="SUPFAM" id="SSF54897">
    <property type="entry name" value="Protease propeptides/inhibitors"/>
    <property type="match status" value="1"/>
</dbReference>
<proteinExistence type="inferred from homology"/>
<feature type="domain" description="Peptidase S8/S53" evidence="7">
    <location>
        <begin position="176"/>
        <end position="382"/>
    </location>
</feature>
<organism evidence="8 9">
    <name type="scientific">Novosphingobium subterraneum</name>
    <dbReference type="NCBI Taxonomy" id="48936"/>
    <lineage>
        <taxon>Bacteria</taxon>
        <taxon>Pseudomonadati</taxon>
        <taxon>Pseudomonadota</taxon>
        <taxon>Alphaproteobacteria</taxon>
        <taxon>Sphingomonadales</taxon>
        <taxon>Sphingomonadaceae</taxon>
        <taxon>Novosphingobium</taxon>
    </lineage>
</organism>
<dbReference type="EC" id="3.4.21.-" evidence="8"/>
<feature type="active site" description="Charge relay system" evidence="5">
    <location>
        <position position="211"/>
    </location>
</feature>
<dbReference type="Gene3D" id="3.30.70.80">
    <property type="entry name" value="Peptidase S8 propeptide/proteinase inhibitor I9"/>
    <property type="match status" value="1"/>
</dbReference>
<comment type="caution">
    <text evidence="8">The sequence shown here is derived from an EMBL/GenBank/DDBJ whole genome shotgun (WGS) entry which is preliminary data.</text>
</comment>
<dbReference type="Proteomes" id="UP000031338">
    <property type="component" value="Unassembled WGS sequence"/>
</dbReference>
<dbReference type="InterPro" id="IPR015500">
    <property type="entry name" value="Peptidase_S8_subtilisin-rel"/>
</dbReference>
<evidence type="ECO:0000256" key="5">
    <source>
        <dbReference type="PROSITE-ProRule" id="PRU01240"/>
    </source>
</evidence>
<dbReference type="GO" id="GO:0005615">
    <property type="term" value="C:extracellular space"/>
    <property type="evidence" value="ECO:0007669"/>
    <property type="project" value="TreeGrafter"/>
</dbReference>
<dbReference type="GO" id="GO:0006508">
    <property type="term" value="P:proteolysis"/>
    <property type="evidence" value="ECO:0007669"/>
    <property type="project" value="UniProtKB-KW"/>
</dbReference>
<dbReference type="InterPro" id="IPR037045">
    <property type="entry name" value="S8pro/Inhibitor_I9_sf"/>
</dbReference>
<keyword evidence="3 5" id="KW-0378">Hydrolase</keyword>
<dbReference type="PROSITE" id="PS51892">
    <property type="entry name" value="SUBTILASE"/>
    <property type="match status" value="1"/>
</dbReference>
<evidence type="ECO:0000256" key="6">
    <source>
        <dbReference type="SAM" id="SignalP"/>
    </source>
</evidence>
<dbReference type="PROSITE" id="PS00136">
    <property type="entry name" value="SUBTILASE_ASP"/>
    <property type="match status" value="1"/>
</dbReference>
<dbReference type="Pfam" id="PF00082">
    <property type="entry name" value="Peptidase_S8"/>
    <property type="match status" value="1"/>
</dbReference>
<gene>
    <name evidence="8" type="ORF">NJ75_03194</name>
</gene>
<evidence type="ECO:0000256" key="3">
    <source>
        <dbReference type="ARBA" id="ARBA00022801"/>
    </source>
</evidence>
<dbReference type="InterPro" id="IPR023827">
    <property type="entry name" value="Peptidase_S8_Asp-AS"/>
</dbReference>
<dbReference type="InterPro" id="IPR022398">
    <property type="entry name" value="Peptidase_S8_His-AS"/>
</dbReference>
<keyword evidence="6" id="KW-0732">Signal</keyword>
<dbReference type="GO" id="GO:0004252">
    <property type="term" value="F:serine-type endopeptidase activity"/>
    <property type="evidence" value="ECO:0007669"/>
    <property type="project" value="UniProtKB-UniRule"/>
</dbReference>
<feature type="signal peptide" evidence="6">
    <location>
        <begin position="1"/>
        <end position="21"/>
    </location>
</feature>
<keyword evidence="2 5" id="KW-0645">Protease</keyword>
<dbReference type="PATRIC" id="fig|48936.3.peg.3212"/>
<feature type="active site" description="Charge relay system" evidence="5">
    <location>
        <position position="178"/>
    </location>
</feature>
<evidence type="ECO:0000256" key="1">
    <source>
        <dbReference type="ARBA" id="ARBA00011073"/>
    </source>
</evidence>
<dbReference type="PROSITE" id="PS00137">
    <property type="entry name" value="SUBTILASE_HIS"/>
    <property type="match status" value="1"/>
</dbReference>
<evidence type="ECO:0000256" key="2">
    <source>
        <dbReference type="ARBA" id="ARBA00022670"/>
    </source>
</evidence>
<dbReference type="SUPFAM" id="SSF52743">
    <property type="entry name" value="Subtilisin-like"/>
    <property type="match status" value="1"/>
</dbReference>
<reference evidence="8 9" key="1">
    <citation type="submission" date="2014-10" db="EMBL/GenBank/DDBJ databases">
        <title>Draft genome sequence of Novosphingobium subterraneum DSM 12447.</title>
        <authorList>
            <person name="Gan H.M."/>
            <person name="Gan H.Y."/>
            <person name="Savka M.A."/>
        </authorList>
    </citation>
    <scope>NUCLEOTIDE SEQUENCE [LARGE SCALE GENOMIC DNA]</scope>
    <source>
        <strain evidence="8 9">DSM 12447</strain>
    </source>
</reference>
<protein>
    <submittedName>
        <fullName evidence="8">Extracellular serine proteinase</fullName>
        <ecNumber evidence="8">3.4.21.-</ecNumber>
    </submittedName>
</protein>
<name>A0A0B9A4S6_9SPHN</name>
<evidence type="ECO:0000259" key="7">
    <source>
        <dbReference type="Pfam" id="PF00082"/>
    </source>
</evidence>
<evidence type="ECO:0000313" key="8">
    <source>
        <dbReference type="EMBL" id="KHS44325.1"/>
    </source>
</evidence>
<sequence>MRKFAALATVSAVALAGIVFAAAGGGKATGSGAVLLPATSGSIAAVSARPTAAAVAESAIPDSWICVFKKGSVAPGAEQAEASKVTGKAGGKIGHVYRYALQGFSINLPAQGAAAVAKHNPNIEYCEADQVATVIDPINALAKPGGGGGSTTETTPAGITRVGGGAAYAGSGRAFVIDSGIFLTHPDLNVDTALSRNFVARETSPNDLNGHGTHVAGTIAAKLNGAGVVGVAAGAKVVAVRVLDRRGSGAYSDVIAGVDYVASVGQAGDVANMSLGGPVSDALDTAVINASNSSKVIFALAAGNETDDANNHSPARADGPYIYTVAAVNSSDTFASFSNYSVINDPVDFAEPGVSILSTWLNGGYNTISGTSMATPHLAGLVLIGGPRSDGRLSTAAPNGVRFPIGVK</sequence>
<dbReference type="InterPro" id="IPR000209">
    <property type="entry name" value="Peptidase_S8/S53_dom"/>
</dbReference>
<dbReference type="PANTHER" id="PTHR43806:SF11">
    <property type="entry name" value="CEREVISIN-RELATED"/>
    <property type="match status" value="1"/>
</dbReference>
<dbReference type="PANTHER" id="PTHR43806">
    <property type="entry name" value="PEPTIDASE S8"/>
    <property type="match status" value="1"/>
</dbReference>
<evidence type="ECO:0000256" key="4">
    <source>
        <dbReference type="ARBA" id="ARBA00022825"/>
    </source>
</evidence>
<dbReference type="Gene3D" id="3.40.50.200">
    <property type="entry name" value="Peptidase S8/S53 domain"/>
    <property type="match status" value="1"/>
</dbReference>
<dbReference type="STRING" id="48936.NJ75_03194"/>
<feature type="chain" id="PRO_5002145621" evidence="6">
    <location>
        <begin position="22"/>
        <end position="408"/>
    </location>
</feature>
<dbReference type="PRINTS" id="PR00723">
    <property type="entry name" value="SUBTILISIN"/>
</dbReference>
<dbReference type="RefSeq" id="WP_082013425.1">
    <property type="nucleotide sequence ID" value="NZ_JRVC01000017.1"/>
</dbReference>
<dbReference type="AlphaFoldDB" id="A0A0B9A4S6"/>
<feature type="active site" description="Charge relay system" evidence="5">
    <location>
        <position position="372"/>
    </location>
</feature>
<dbReference type="InterPro" id="IPR036852">
    <property type="entry name" value="Peptidase_S8/S53_dom_sf"/>
</dbReference>